<dbReference type="EMBL" id="UINC01006483">
    <property type="protein sequence ID" value="SVA27792.1"/>
    <property type="molecule type" value="Genomic_DNA"/>
</dbReference>
<dbReference type="SUPFAM" id="SSF50129">
    <property type="entry name" value="GroES-like"/>
    <property type="match status" value="1"/>
</dbReference>
<dbReference type="InterPro" id="IPR045010">
    <property type="entry name" value="MDR_fam"/>
</dbReference>
<reference evidence="1" key="1">
    <citation type="submission" date="2018-05" db="EMBL/GenBank/DDBJ databases">
        <authorList>
            <person name="Lanie J.A."/>
            <person name="Ng W.-L."/>
            <person name="Kazmierczak K.M."/>
            <person name="Andrzejewski T.M."/>
            <person name="Davidsen T.M."/>
            <person name="Wayne K.J."/>
            <person name="Tettelin H."/>
            <person name="Glass J.I."/>
            <person name="Rusch D."/>
            <person name="Podicherti R."/>
            <person name="Tsui H.-C.T."/>
            <person name="Winkler M.E."/>
        </authorList>
    </citation>
    <scope>NUCLEOTIDE SEQUENCE</scope>
</reference>
<evidence type="ECO:0000313" key="1">
    <source>
        <dbReference type="EMBL" id="SVA27792.1"/>
    </source>
</evidence>
<accession>A0A381UHX1</accession>
<dbReference type="GO" id="GO:0016628">
    <property type="term" value="F:oxidoreductase activity, acting on the CH-CH group of donors, NAD or NADP as acceptor"/>
    <property type="evidence" value="ECO:0007669"/>
    <property type="project" value="InterPro"/>
</dbReference>
<dbReference type="Pfam" id="PF13602">
    <property type="entry name" value="ADH_zinc_N_2"/>
    <property type="match status" value="1"/>
</dbReference>
<gene>
    <name evidence="1" type="ORF">METZ01_LOCUS80646</name>
</gene>
<dbReference type="Gene3D" id="3.40.50.720">
    <property type="entry name" value="NAD(P)-binding Rossmann-like Domain"/>
    <property type="match status" value="1"/>
</dbReference>
<dbReference type="PANTHER" id="PTHR43205:SF7">
    <property type="entry name" value="PROSTAGLANDIN REDUCTASE 1"/>
    <property type="match status" value="1"/>
</dbReference>
<organism evidence="1">
    <name type="scientific">marine metagenome</name>
    <dbReference type="NCBI Taxonomy" id="408172"/>
    <lineage>
        <taxon>unclassified sequences</taxon>
        <taxon>metagenomes</taxon>
        <taxon>ecological metagenomes</taxon>
    </lineage>
</organism>
<dbReference type="InterPro" id="IPR036291">
    <property type="entry name" value="NAD(P)-bd_dom_sf"/>
</dbReference>
<name>A0A381UHX1_9ZZZZ</name>
<dbReference type="InterPro" id="IPR011032">
    <property type="entry name" value="GroES-like_sf"/>
</dbReference>
<protein>
    <recommendedName>
        <fullName evidence="2">Alcohol dehydrogenase-like C-terminal domain-containing protein</fullName>
    </recommendedName>
</protein>
<dbReference type="Gene3D" id="3.90.180.10">
    <property type="entry name" value="Medium-chain alcohol dehydrogenases, catalytic domain"/>
    <property type="match status" value="1"/>
</dbReference>
<proteinExistence type="predicted"/>
<evidence type="ECO:0008006" key="2">
    <source>
        <dbReference type="Google" id="ProtNLM"/>
    </source>
</evidence>
<dbReference type="AlphaFoldDB" id="A0A381UHX1"/>
<sequence>MPLLNDFARIPVCGIISAYNATELPAGPNLIPSLMRNILVKRLTFRGFIVWDFASQEKEALQQLANWIKQGKLHYLEDIVDGLENAPEAFIRLFNGKNFGKLIVRVN</sequence>
<dbReference type="PANTHER" id="PTHR43205">
    <property type="entry name" value="PROSTAGLANDIN REDUCTASE"/>
    <property type="match status" value="1"/>
</dbReference>
<dbReference type="SUPFAM" id="SSF51735">
    <property type="entry name" value="NAD(P)-binding Rossmann-fold domains"/>
    <property type="match status" value="1"/>
</dbReference>